<name>A0A544TJ72_9BACI</name>
<dbReference type="InterPro" id="IPR007349">
    <property type="entry name" value="DUF418"/>
</dbReference>
<sequence length="401" mass="45703">MERVRLIDSLRGLSLFGILLANLLIFQYGIWGKDEISYFSLSSMDAGAYKFIKIVVEGSFMPIFTFLFGYSLIKLVESLKSKNVKVKRHLVRRFIILMVFGILHSTFLWEGDILTFYGLMGFFLLMFINRKKKTLIIWGIILFVLTNAMGYGIYEETKEEKEKLSSYIVKTNDIYKNDTYSEIKYHRNNEDPLLLENEFFILFVLILAPFLTAPLFLFGMAAAKGNMFTKPHLEQKWYKVGALLLPIGIGLKSVSILLQENAWSSILLNVGAQLLSIGYIAAFSILFVSLSKSVVFRGFESVGKLSLTNYIMQTVLCTSIFYGYGLGLFGDFGMVNSIILGLVIFALQCVCSTLYLKKFNRGPLEYILRMGTNFSWNGSVKKKRPFLKKSKKVEIENTPVL</sequence>
<evidence type="ECO:0000313" key="3">
    <source>
        <dbReference type="EMBL" id="TQR17507.1"/>
    </source>
</evidence>
<keyword evidence="1" id="KW-1133">Transmembrane helix</keyword>
<accession>A0A544TJ72</accession>
<proteinExistence type="predicted"/>
<feature type="domain" description="DUF418" evidence="2">
    <location>
        <begin position="223"/>
        <end position="373"/>
    </location>
</feature>
<feature type="transmembrane region" description="Helical" evidence="1">
    <location>
        <begin position="113"/>
        <end position="128"/>
    </location>
</feature>
<evidence type="ECO:0000256" key="1">
    <source>
        <dbReference type="SAM" id="Phobius"/>
    </source>
</evidence>
<protein>
    <submittedName>
        <fullName evidence="3">DUF418 domain-containing protein</fullName>
    </submittedName>
</protein>
<feature type="transmembrane region" description="Helical" evidence="1">
    <location>
        <begin position="12"/>
        <end position="31"/>
    </location>
</feature>
<feature type="transmembrane region" description="Helical" evidence="1">
    <location>
        <begin position="270"/>
        <end position="290"/>
    </location>
</feature>
<keyword evidence="4" id="KW-1185">Reference proteome</keyword>
<dbReference type="Pfam" id="PF04235">
    <property type="entry name" value="DUF418"/>
    <property type="match status" value="1"/>
</dbReference>
<feature type="transmembrane region" description="Helical" evidence="1">
    <location>
        <begin position="240"/>
        <end position="258"/>
    </location>
</feature>
<keyword evidence="1" id="KW-0812">Transmembrane</keyword>
<comment type="caution">
    <text evidence="3">The sequence shown here is derived from an EMBL/GenBank/DDBJ whole genome shotgun (WGS) entry which is preliminary data.</text>
</comment>
<dbReference type="EMBL" id="VDGI01000026">
    <property type="protein sequence ID" value="TQR17507.1"/>
    <property type="molecule type" value="Genomic_DNA"/>
</dbReference>
<dbReference type="OrthoDB" id="9807744at2"/>
<dbReference type="AlphaFoldDB" id="A0A544TJ72"/>
<gene>
    <name evidence="3" type="ORF">FG384_17550</name>
</gene>
<feature type="transmembrane region" description="Helical" evidence="1">
    <location>
        <begin position="199"/>
        <end position="219"/>
    </location>
</feature>
<feature type="transmembrane region" description="Helical" evidence="1">
    <location>
        <begin position="135"/>
        <end position="154"/>
    </location>
</feature>
<dbReference type="InterPro" id="IPR052529">
    <property type="entry name" value="Bact_Transport_Assoc"/>
</dbReference>
<feature type="transmembrane region" description="Helical" evidence="1">
    <location>
        <begin position="51"/>
        <end position="70"/>
    </location>
</feature>
<dbReference type="Proteomes" id="UP000316626">
    <property type="component" value="Unassembled WGS sequence"/>
</dbReference>
<dbReference type="RefSeq" id="WP_142643990.1">
    <property type="nucleotide sequence ID" value="NZ_VDGI01000026.1"/>
</dbReference>
<dbReference type="PANTHER" id="PTHR30590">
    <property type="entry name" value="INNER MEMBRANE PROTEIN"/>
    <property type="match status" value="1"/>
</dbReference>
<feature type="transmembrane region" description="Helical" evidence="1">
    <location>
        <begin position="90"/>
        <end position="107"/>
    </location>
</feature>
<reference evidence="3 4" key="1">
    <citation type="submission" date="2019-06" db="EMBL/GenBank/DDBJ databases">
        <title>Psychrobacillus vulpis sp. nov., a new species isolated from feces of a red fox that inhabits in The Tablas de Daimiel Natural Park, Albacete, Spain.</title>
        <authorList>
            <person name="Rodriguez M."/>
            <person name="Reina J.C."/>
            <person name="Bejar V."/>
            <person name="Llamas I."/>
        </authorList>
    </citation>
    <scope>NUCLEOTIDE SEQUENCE [LARGE SCALE GENOMIC DNA]</scope>
    <source>
        <strain evidence="3 4">Z8</strain>
    </source>
</reference>
<evidence type="ECO:0000313" key="4">
    <source>
        <dbReference type="Proteomes" id="UP000316626"/>
    </source>
</evidence>
<organism evidence="3 4">
    <name type="scientific">Psychrobacillus vulpis</name>
    <dbReference type="NCBI Taxonomy" id="2325572"/>
    <lineage>
        <taxon>Bacteria</taxon>
        <taxon>Bacillati</taxon>
        <taxon>Bacillota</taxon>
        <taxon>Bacilli</taxon>
        <taxon>Bacillales</taxon>
        <taxon>Bacillaceae</taxon>
        <taxon>Psychrobacillus</taxon>
    </lineage>
</organism>
<keyword evidence="1" id="KW-0472">Membrane</keyword>
<evidence type="ECO:0000259" key="2">
    <source>
        <dbReference type="Pfam" id="PF04235"/>
    </source>
</evidence>
<feature type="transmembrane region" description="Helical" evidence="1">
    <location>
        <begin position="335"/>
        <end position="356"/>
    </location>
</feature>
<dbReference type="PANTHER" id="PTHR30590:SF2">
    <property type="entry name" value="INNER MEMBRANE PROTEIN"/>
    <property type="match status" value="1"/>
</dbReference>
<feature type="transmembrane region" description="Helical" evidence="1">
    <location>
        <begin position="310"/>
        <end position="329"/>
    </location>
</feature>